<dbReference type="GO" id="GO:0016558">
    <property type="term" value="P:protein import into peroxisome matrix"/>
    <property type="evidence" value="ECO:0007669"/>
    <property type="project" value="TreeGrafter"/>
</dbReference>
<keyword evidence="11" id="KW-0472">Membrane</keyword>
<keyword evidence="4" id="KW-0963">Cytoplasm</keyword>
<keyword evidence="6" id="KW-0677">Repeat</keyword>
<evidence type="ECO:0000256" key="15">
    <source>
        <dbReference type="ARBA" id="ARBA00046271"/>
    </source>
</evidence>
<protein>
    <recommendedName>
        <fullName evidence="14">Peroxisomal ATPase PEX1</fullName>
    </recommendedName>
    <alternativeName>
        <fullName evidence="13">Peroxin-1</fullName>
    </alternativeName>
</protein>
<dbReference type="InterPro" id="IPR003960">
    <property type="entry name" value="ATPase_AAA_CS"/>
</dbReference>
<proteinExistence type="inferred from homology"/>
<keyword evidence="9" id="KW-0067">ATP-binding</keyword>
<evidence type="ECO:0000256" key="8">
    <source>
        <dbReference type="ARBA" id="ARBA00022801"/>
    </source>
</evidence>
<dbReference type="EMBL" id="JABAYA010000013">
    <property type="protein sequence ID" value="KAF7730872.1"/>
    <property type="molecule type" value="Genomic_DNA"/>
</dbReference>
<keyword evidence="3" id="KW-0813">Transport</keyword>
<keyword evidence="12" id="KW-0576">Peroxisome</keyword>
<evidence type="ECO:0000313" key="20">
    <source>
        <dbReference type="EMBL" id="KAF7730872.1"/>
    </source>
</evidence>
<keyword evidence="8" id="KW-0378">Hydrolase</keyword>
<evidence type="ECO:0000256" key="13">
    <source>
        <dbReference type="ARBA" id="ARBA00032509"/>
    </source>
</evidence>
<dbReference type="InterPro" id="IPR050168">
    <property type="entry name" value="AAA_ATPase_domain"/>
</dbReference>
<dbReference type="InterPro" id="IPR015342">
    <property type="entry name" value="PEX1-N_C-lobe"/>
</dbReference>
<keyword evidence="10" id="KW-0653">Protein transport</keyword>
<keyword evidence="7" id="KW-0547">Nucleotide-binding</keyword>
<feature type="domain" description="AAA+ ATPase" evidence="19">
    <location>
        <begin position="742"/>
        <end position="878"/>
    </location>
</feature>
<dbReference type="PANTHER" id="PTHR23077">
    <property type="entry name" value="AAA-FAMILY ATPASE"/>
    <property type="match status" value="1"/>
</dbReference>
<dbReference type="OrthoDB" id="2187at2759"/>
<dbReference type="AlphaFoldDB" id="A0A8H7C098"/>
<dbReference type="GO" id="GO:0016887">
    <property type="term" value="F:ATP hydrolysis activity"/>
    <property type="evidence" value="ECO:0007669"/>
    <property type="project" value="InterPro"/>
</dbReference>
<dbReference type="InterPro" id="IPR029067">
    <property type="entry name" value="CDC48_domain_2-like_sf"/>
</dbReference>
<sequence>MFSQPSSAVGECSLRPTKGTLLHTCSRTFFAHSFLQVPQNVVLEIAWSTKSNEEAKKAYFGWSGEASKALPPNSVFTHGQNSKLDVLEMDPQLGMAIGLNEGEKVNVEFCRNVPDCAAVHVEPYAEDDWEILELHAGYVEENLLSQLRVVYTNQLMCVWVHGRTLVRLKVVELNPGHGFVKLTTNSEVIVAPKVRKSSKPADIAAAQNLSAKQQKLAPHVCLRSVPETVLDASRINKASVFVHPDSVGELAGQSIVRVSKIIPGFSRRETSEEKETSGAAEEITQAKAIYAPLVLSSDVPKNHVYVDKSIRTTLDMKDYDLLKLSVVTVKKSIPGSIVFRPFVTTTQHTNASLKLGLDASAQSQAQHQKAERDKELVQVLQAWLQFTDTDQVTLTQGLVISLGTEKGEIQGMIQLGQKKGIFAALANGPVAQSESTAEQYIVLNPSQLKSVQLQIGEDIQKEDTKSKKKPISAQSVLGGVQKMFEKVHEYTVANLAERGLKDFLAVPGTGGILITGAHGADTLEINCAEIAEERVPTLKDLFQLWFDEAAWHAPSLIFLDDIDRLIPAEVESYVQRTTTSKPSFARRKKRGWLDLLIKASDETYFTQIMHAIMSHGPAVLSKSVANIDLVSVASETEGYLAADLKALIERAVHEGAVRSIKSKTSVNEKSSEGGNNLELIQGDFTKAREGFVPSSLRGVKLQSSGVNWSDIGGLNETRKALLETLEWPTKYVAVFSQCPLRLRSGLLLYGYPGCGKTLLASAVAKECGLNFISVKGPEILNKYIGASEKSVRDLFERAQAAKPCVLFFDEFDSIAPRRGHDSTGVTDRVVNQMLTQMDGAEGLDGVYVLAATSRPDLIDPALLRPGRLDKALLCGMPSFEERLEILEALSQKMTLASDVELREFAGKTEGFSGADLQGFLYNAHLEAIHGSINIDSFREQQKKDKQEDAQQEKKQDFVLVGQKAQAKALTLAEKGQISQRLAMIKKGVLGQGKRNEESVSRDTVHSSNEHVAEITRQHLEKSLKGTRPSITAEEQLRLQMIYDEFVTGRTGQLPSGEGAKGIGKRTTLG</sequence>
<dbReference type="Pfam" id="PF09262">
    <property type="entry name" value="PEX-1N"/>
    <property type="match status" value="1"/>
</dbReference>
<evidence type="ECO:0000256" key="3">
    <source>
        <dbReference type="ARBA" id="ARBA00022448"/>
    </source>
</evidence>
<dbReference type="InterPro" id="IPR027417">
    <property type="entry name" value="P-loop_NTPase"/>
</dbReference>
<dbReference type="FunFam" id="1.10.8.60:FF:000105">
    <property type="entry name" value="PeRoXisome assembly factor"/>
    <property type="match status" value="1"/>
</dbReference>
<organism evidence="20 21">
    <name type="scientific">Apophysomyces ossiformis</name>
    <dbReference type="NCBI Taxonomy" id="679940"/>
    <lineage>
        <taxon>Eukaryota</taxon>
        <taxon>Fungi</taxon>
        <taxon>Fungi incertae sedis</taxon>
        <taxon>Mucoromycota</taxon>
        <taxon>Mucoromycotina</taxon>
        <taxon>Mucoromycetes</taxon>
        <taxon>Mucorales</taxon>
        <taxon>Mucorineae</taxon>
        <taxon>Mucoraceae</taxon>
        <taxon>Apophysomyces</taxon>
    </lineage>
</organism>
<evidence type="ECO:0000256" key="14">
    <source>
        <dbReference type="ARBA" id="ARBA00034532"/>
    </source>
</evidence>
<comment type="similarity">
    <text evidence="2">Belongs to the AAA ATPase family.</text>
</comment>
<evidence type="ECO:0000313" key="21">
    <source>
        <dbReference type="Proteomes" id="UP000605846"/>
    </source>
</evidence>
<dbReference type="PANTHER" id="PTHR23077:SF12">
    <property type="entry name" value="PEROXISOMAL ATPASE PEX1"/>
    <property type="match status" value="1"/>
</dbReference>
<dbReference type="InterPro" id="IPR003593">
    <property type="entry name" value="AAA+_ATPase"/>
</dbReference>
<dbReference type="Pfam" id="PF00004">
    <property type="entry name" value="AAA"/>
    <property type="match status" value="1"/>
</dbReference>
<dbReference type="FunFam" id="3.40.50.300:FF:000149">
    <property type="entry name" value="Nuclear valosin-containing protein-like"/>
    <property type="match status" value="1"/>
</dbReference>
<dbReference type="Gene3D" id="3.10.330.10">
    <property type="match status" value="1"/>
</dbReference>
<dbReference type="Pfam" id="PF17862">
    <property type="entry name" value="AAA_lid_3"/>
    <property type="match status" value="1"/>
</dbReference>
<dbReference type="Gene3D" id="2.40.40.20">
    <property type="match status" value="1"/>
</dbReference>
<gene>
    <name evidence="20" type="primary">PEX1</name>
    <name evidence="20" type="ORF">EC973_001390</name>
</gene>
<evidence type="ECO:0000256" key="18">
    <source>
        <dbReference type="SAM" id="MobiDB-lite"/>
    </source>
</evidence>
<evidence type="ECO:0000256" key="11">
    <source>
        <dbReference type="ARBA" id="ARBA00023136"/>
    </source>
</evidence>
<name>A0A8H7C098_9FUNG</name>
<evidence type="ECO:0000256" key="7">
    <source>
        <dbReference type="ARBA" id="ARBA00022741"/>
    </source>
</evidence>
<dbReference type="InterPro" id="IPR041569">
    <property type="entry name" value="AAA_lid_3"/>
</dbReference>
<evidence type="ECO:0000256" key="16">
    <source>
        <dbReference type="ARBA" id="ARBA00048778"/>
    </source>
</evidence>
<evidence type="ECO:0000256" key="5">
    <source>
        <dbReference type="ARBA" id="ARBA00022593"/>
    </source>
</evidence>
<evidence type="ECO:0000256" key="12">
    <source>
        <dbReference type="ARBA" id="ARBA00023140"/>
    </source>
</evidence>
<dbReference type="InterPro" id="IPR009010">
    <property type="entry name" value="Asp_de-COase-like_dom_sf"/>
</dbReference>
<evidence type="ECO:0000256" key="2">
    <source>
        <dbReference type="ARBA" id="ARBA00006914"/>
    </source>
</evidence>
<evidence type="ECO:0000259" key="19">
    <source>
        <dbReference type="SMART" id="SM00382"/>
    </source>
</evidence>
<dbReference type="GO" id="GO:0005778">
    <property type="term" value="C:peroxisomal membrane"/>
    <property type="evidence" value="ECO:0007669"/>
    <property type="project" value="UniProtKB-SubCell"/>
</dbReference>
<dbReference type="SUPFAM" id="SSF52540">
    <property type="entry name" value="P-loop containing nucleoside triphosphate hydrolases"/>
    <property type="match status" value="2"/>
</dbReference>
<dbReference type="SUPFAM" id="SSF54585">
    <property type="entry name" value="Cdc48 domain 2-like"/>
    <property type="match status" value="1"/>
</dbReference>
<keyword evidence="21" id="KW-1185">Reference proteome</keyword>
<comment type="subcellular location">
    <subcellularLocation>
        <location evidence="1">Cytoplasm</location>
        <location evidence="1">Cytosol</location>
    </subcellularLocation>
    <subcellularLocation>
        <location evidence="15">Peroxisome membrane</location>
    </subcellularLocation>
</comment>
<evidence type="ECO:0000256" key="4">
    <source>
        <dbReference type="ARBA" id="ARBA00022490"/>
    </source>
</evidence>
<dbReference type="Gene3D" id="3.40.50.300">
    <property type="entry name" value="P-loop containing nucleotide triphosphate hydrolases"/>
    <property type="match status" value="1"/>
</dbReference>
<keyword evidence="5" id="KW-0962">Peroxisome biogenesis</keyword>
<dbReference type="Proteomes" id="UP000605846">
    <property type="component" value="Unassembled WGS sequence"/>
</dbReference>
<comment type="caution">
    <text evidence="20">The sequence shown here is derived from an EMBL/GenBank/DDBJ whole genome shotgun (WGS) entry which is preliminary data.</text>
</comment>
<dbReference type="InterPro" id="IPR003959">
    <property type="entry name" value="ATPase_AAA_core"/>
</dbReference>
<dbReference type="SMART" id="SM00382">
    <property type="entry name" value="AAA"/>
    <property type="match status" value="1"/>
</dbReference>
<comment type="catalytic activity">
    <reaction evidence="16">
        <text>ATP + H2O = ADP + phosphate + H(+)</text>
        <dbReference type="Rhea" id="RHEA:13065"/>
        <dbReference type="ChEBI" id="CHEBI:15377"/>
        <dbReference type="ChEBI" id="CHEBI:15378"/>
        <dbReference type="ChEBI" id="CHEBI:30616"/>
        <dbReference type="ChEBI" id="CHEBI:43474"/>
        <dbReference type="ChEBI" id="CHEBI:456216"/>
    </reaction>
    <physiologicalReaction direction="left-to-right" evidence="16">
        <dbReference type="Rhea" id="RHEA:13066"/>
    </physiologicalReaction>
</comment>
<dbReference type="SUPFAM" id="SSF50692">
    <property type="entry name" value="ADC-like"/>
    <property type="match status" value="1"/>
</dbReference>
<evidence type="ECO:0000256" key="10">
    <source>
        <dbReference type="ARBA" id="ARBA00022927"/>
    </source>
</evidence>
<feature type="region of interest" description="Disordered" evidence="18">
    <location>
        <begin position="1049"/>
        <end position="1069"/>
    </location>
</feature>
<dbReference type="GO" id="GO:0005829">
    <property type="term" value="C:cytosol"/>
    <property type="evidence" value="ECO:0007669"/>
    <property type="project" value="UniProtKB-SubCell"/>
</dbReference>
<dbReference type="CDD" id="cd19526">
    <property type="entry name" value="RecA-like_PEX1_r2"/>
    <property type="match status" value="1"/>
</dbReference>
<evidence type="ECO:0000256" key="17">
    <source>
        <dbReference type="ARBA" id="ARBA00064205"/>
    </source>
</evidence>
<reference evidence="20" key="1">
    <citation type="submission" date="2020-01" db="EMBL/GenBank/DDBJ databases">
        <title>Genome Sequencing of Three Apophysomyces-Like Fungal Strains Confirms a Novel Fungal Genus in the Mucoromycota with divergent Burkholderia-like Endosymbiotic Bacteria.</title>
        <authorList>
            <person name="Stajich J.E."/>
            <person name="Macias A.M."/>
            <person name="Carter-House D."/>
            <person name="Lovett B."/>
            <person name="Kasson L.R."/>
            <person name="Berry K."/>
            <person name="Grigoriev I."/>
            <person name="Chang Y."/>
            <person name="Spatafora J."/>
            <person name="Kasson M.T."/>
        </authorList>
    </citation>
    <scope>NUCLEOTIDE SEQUENCE</scope>
    <source>
        <strain evidence="20">NRRL A-21654</strain>
    </source>
</reference>
<evidence type="ECO:0000256" key="6">
    <source>
        <dbReference type="ARBA" id="ARBA00022737"/>
    </source>
</evidence>
<dbReference type="PROSITE" id="PS00674">
    <property type="entry name" value="AAA"/>
    <property type="match status" value="1"/>
</dbReference>
<dbReference type="Gene3D" id="1.10.8.60">
    <property type="match status" value="2"/>
</dbReference>
<dbReference type="GO" id="GO:0005524">
    <property type="term" value="F:ATP binding"/>
    <property type="evidence" value="ECO:0007669"/>
    <property type="project" value="UniProtKB-KW"/>
</dbReference>
<evidence type="ECO:0000256" key="9">
    <source>
        <dbReference type="ARBA" id="ARBA00022840"/>
    </source>
</evidence>
<accession>A0A8H7C098</accession>
<comment type="subunit">
    <text evidence="17">Interacts with PEX6; forming the PEX1-PEX6 AAA ATPase complex, which is composed of a heterohexamer formed by a trimer of PEX1-PEX6 dimers.</text>
</comment>
<evidence type="ECO:0000256" key="1">
    <source>
        <dbReference type="ARBA" id="ARBA00004514"/>
    </source>
</evidence>